<sequence>MPWIAACVAVVVFSIAWLVSRRSRKLYGELDEFDMTRDASESIKEVLVRMARSRTLEAARVGTVPAFSGAVSEALTQPCAPSGGQPSSRGRSRIYFQAY</sequence>
<proteinExistence type="predicted"/>
<name>A0A2S9YD76_9BACT</name>
<accession>A0A2S9YD76</accession>
<reference evidence="1 2" key="1">
    <citation type="submission" date="2018-03" db="EMBL/GenBank/DDBJ databases">
        <title>Draft Genome Sequences of the Obligatory Marine Myxobacteria Enhygromyxa salina SWB005.</title>
        <authorList>
            <person name="Poehlein A."/>
            <person name="Moghaddam J.A."/>
            <person name="Harms H."/>
            <person name="Alanjari M."/>
            <person name="Koenig G.M."/>
            <person name="Daniel R."/>
            <person name="Schaeberle T.F."/>
        </authorList>
    </citation>
    <scope>NUCLEOTIDE SEQUENCE [LARGE SCALE GENOMIC DNA]</scope>
    <source>
        <strain evidence="1 2">SWB005</strain>
    </source>
</reference>
<protein>
    <submittedName>
        <fullName evidence="1">Uncharacterized protein</fullName>
    </submittedName>
</protein>
<comment type="caution">
    <text evidence="1">The sequence shown here is derived from an EMBL/GenBank/DDBJ whole genome shotgun (WGS) entry which is preliminary data.</text>
</comment>
<organism evidence="1 2">
    <name type="scientific">Enhygromyxa salina</name>
    <dbReference type="NCBI Taxonomy" id="215803"/>
    <lineage>
        <taxon>Bacteria</taxon>
        <taxon>Pseudomonadati</taxon>
        <taxon>Myxococcota</taxon>
        <taxon>Polyangia</taxon>
        <taxon>Nannocystales</taxon>
        <taxon>Nannocystaceae</taxon>
        <taxon>Enhygromyxa</taxon>
    </lineage>
</organism>
<dbReference type="Proteomes" id="UP000237968">
    <property type="component" value="Unassembled WGS sequence"/>
</dbReference>
<evidence type="ECO:0000313" key="1">
    <source>
        <dbReference type="EMBL" id="PRQ03067.1"/>
    </source>
</evidence>
<dbReference type="AlphaFoldDB" id="A0A2S9YD76"/>
<keyword evidence="2" id="KW-1185">Reference proteome</keyword>
<gene>
    <name evidence="1" type="ORF">ENSA5_18380</name>
</gene>
<evidence type="ECO:0000313" key="2">
    <source>
        <dbReference type="Proteomes" id="UP000237968"/>
    </source>
</evidence>
<dbReference type="EMBL" id="PVNK01000107">
    <property type="protein sequence ID" value="PRQ03067.1"/>
    <property type="molecule type" value="Genomic_DNA"/>
</dbReference>